<reference evidence="7" key="2">
    <citation type="journal article" date="2023" name="Commun. Biol.">
        <title>Intrasexual cuticular hydrocarbon dimorphism in a wasp sheds light on hydrocarbon biosynthesis genes in Hymenoptera.</title>
        <authorList>
            <person name="Moris V.C."/>
            <person name="Podsiadlowski L."/>
            <person name="Martin S."/>
            <person name="Oeyen J.P."/>
            <person name="Donath A."/>
            <person name="Petersen M."/>
            <person name="Wilbrandt J."/>
            <person name="Misof B."/>
            <person name="Liedtke D."/>
            <person name="Thamm M."/>
            <person name="Scheiner R."/>
            <person name="Schmitt T."/>
            <person name="Niehuis O."/>
        </authorList>
    </citation>
    <scope>NUCLEOTIDE SEQUENCE</scope>
    <source>
        <strain evidence="7">GBR_01_08_01A</strain>
    </source>
</reference>
<comment type="caution">
    <text evidence="7">The sequence shown here is derived from an EMBL/GenBank/DDBJ whole genome shotgun (WGS) entry which is preliminary data.</text>
</comment>
<evidence type="ECO:0000256" key="4">
    <source>
        <dbReference type="ARBA" id="ARBA00023136"/>
    </source>
</evidence>
<feature type="transmembrane region" description="Helical" evidence="6">
    <location>
        <begin position="73"/>
        <end position="91"/>
    </location>
</feature>
<feature type="transmembrane region" description="Helical" evidence="6">
    <location>
        <begin position="251"/>
        <end position="278"/>
    </location>
</feature>
<dbReference type="InterPro" id="IPR008952">
    <property type="entry name" value="Tetraspanin_EC2_sf"/>
</dbReference>
<dbReference type="EMBL" id="JAIFRP010000062">
    <property type="protein sequence ID" value="KAK2580309.1"/>
    <property type="molecule type" value="Genomic_DNA"/>
</dbReference>
<keyword evidence="8" id="KW-1185">Reference proteome</keyword>
<keyword evidence="2 6" id="KW-0812">Transmembrane</keyword>
<sequence>MSKNEWICDCDRLDPIIFKKVEAISCNCGWEVRFGYGVALTLAIFEVKRFFMLILEMIAEWQVIRFAGGLRPVVLTLLDVILGLPTAVLAIRVIRKYKITQCCSNSKRILRCLLLVIVTCVVLNIVTLTSIGYHINVKQETLANLFNASMHLYVNVASYKYTIDEIQFVFQCCGHTSYADWFLFDWQMVDYAPRDEMIYENRISDEEFRDRGVPFSCCSIRSMTPCVHAEMMDKDVKSINANGCAEVISPVLIRIVVIAYVMTSTLIVTQALLAFLIAKMIDRLSERMRFPVSSLSSMEGSTCLFSETTSRGKKKDGGNATSAICRLVSRDKKAKRNERGTKTKRLSLVKRNARGKKDRRDSSHSSPSRGGSPTTKNAMEISEVARIKPSTHEEHRISRKRLLTKRIR</sequence>
<comment type="subcellular location">
    <subcellularLocation>
        <location evidence="1">Membrane</location>
        <topology evidence="1">Multi-pass membrane protein</topology>
    </subcellularLocation>
</comment>
<evidence type="ECO:0000313" key="7">
    <source>
        <dbReference type="EMBL" id="KAK2580309.1"/>
    </source>
</evidence>
<feature type="region of interest" description="Disordered" evidence="5">
    <location>
        <begin position="331"/>
        <end position="408"/>
    </location>
</feature>
<protein>
    <recommendedName>
        <fullName evidence="9">RDS/peripherin-like protein xRDS35</fullName>
    </recommendedName>
</protein>
<feature type="compositionally biased region" description="Low complexity" evidence="5">
    <location>
        <begin position="364"/>
        <end position="373"/>
    </location>
</feature>
<proteinExistence type="predicted"/>
<evidence type="ECO:0008006" key="9">
    <source>
        <dbReference type="Google" id="ProtNLM"/>
    </source>
</evidence>
<feature type="compositionally biased region" description="Basic and acidic residues" evidence="5">
    <location>
        <begin position="383"/>
        <end position="396"/>
    </location>
</feature>
<dbReference type="AlphaFoldDB" id="A0AAD9VMW7"/>
<dbReference type="GO" id="GO:0016020">
    <property type="term" value="C:membrane"/>
    <property type="evidence" value="ECO:0007669"/>
    <property type="project" value="UniProtKB-SubCell"/>
</dbReference>
<dbReference type="Gene3D" id="1.10.1450.10">
    <property type="entry name" value="Tetraspanin"/>
    <property type="match status" value="1"/>
</dbReference>
<evidence type="ECO:0000256" key="6">
    <source>
        <dbReference type="SAM" id="Phobius"/>
    </source>
</evidence>
<feature type="compositionally biased region" description="Basic residues" evidence="5">
    <location>
        <begin position="397"/>
        <end position="408"/>
    </location>
</feature>
<feature type="transmembrane region" description="Helical" evidence="6">
    <location>
        <begin position="112"/>
        <end position="135"/>
    </location>
</feature>
<name>A0AAD9VMW7_9HYME</name>
<evidence type="ECO:0000256" key="1">
    <source>
        <dbReference type="ARBA" id="ARBA00004141"/>
    </source>
</evidence>
<dbReference type="Proteomes" id="UP001258017">
    <property type="component" value="Unassembled WGS sequence"/>
</dbReference>
<dbReference type="InterPro" id="IPR018499">
    <property type="entry name" value="Tetraspanin/Peripherin"/>
</dbReference>
<keyword evidence="4 6" id="KW-0472">Membrane</keyword>
<keyword evidence="3 6" id="KW-1133">Transmembrane helix</keyword>
<reference evidence="7" key="1">
    <citation type="submission" date="2021-08" db="EMBL/GenBank/DDBJ databases">
        <authorList>
            <person name="Misof B."/>
            <person name="Oliver O."/>
            <person name="Podsiadlowski L."/>
            <person name="Donath A."/>
            <person name="Peters R."/>
            <person name="Mayer C."/>
            <person name="Rust J."/>
            <person name="Gunkel S."/>
            <person name="Lesny P."/>
            <person name="Martin S."/>
            <person name="Oeyen J.P."/>
            <person name="Petersen M."/>
            <person name="Panagiotis P."/>
            <person name="Wilbrandt J."/>
            <person name="Tanja T."/>
        </authorList>
    </citation>
    <scope>NUCLEOTIDE SEQUENCE</scope>
    <source>
        <strain evidence="7">GBR_01_08_01A</strain>
        <tissue evidence="7">Thorax + abdomen</tissue>
    </source>
</reference>
<organism evidence="7 8">
    <name type="scientific">Odynerus spinipes</name>
    <dbReference type="NCBI Taxonomy" id="1348599"/>
    <lineage>
        <taxon>Eukaryota</taxon>
        <taxon>Metazoa</taxon>
        <taxon>Ecdysozoa</taxon>
        <taxon>Arthropoda</taxon>
        <taxon>Hexapoda</taxon>
        <taxon>Insecta</taxon>
        <taxon>Pterygota</taxon>
        <taxon>Neoptera</taxon>
        <taxon>Endopterygota</taxon>
        <taxon>Hymenoptera</taxon>
        <taxon>Apocrita</taxon>
        <taxon>Aculeata</taxon>
        <taxon>Vespoidea</taxon>
        <taxon>Vespidae</taxon>
        <taxon>Eumeninae</taxon>
        <taxon>Odynerus</taxon>
    </lineage>
</organism>
<evidence type="ECO:0000256" key="3">
    <source>
        <dbReference type="ARBA" id="ARBA00022989"/>
    </source>
</evidence>
<evidence type="ECO:0000313" key="8">
    <source>
        <dbReference type="Proteomes" id="UP001258017"/>
    </source>
</evidence>
<dbReference type="SUPFAM" id="SSF48652">
    <property type="entry name" value="Tetraspanin"/>
    <property type="match status" value="1"/>
</dbReference>
<gene>
    <name evidence="7" type="ORF">KPH14_012547</name>
</gene>
<accession>A0AAD9VMW7</accession>
<evidence type="ECO:0000256" key="5">
    <source>
        <dbReference type="SAM" id="MobiDB-lite"/>
    </source>
</evidence>
<evidence type="ECO:0000256" key="2">
    <source>
        <dbReference type="ARBA" id="ARBA00022692"/>
    </source>
</evidence>
<dbReference type="Pfam" id="PF00335">
    <property type="entry name" value="Tetraspanin"/>
    <property type="match status" value="1"/>
</dbReference>
<feature type="compositionally biased region" description="Basic residues" evidence="5">
    <location>
        <begin position="332"/>
        <end position="357"/>
    </location>
</feature>